<name>A0A2L2XCR3_9FIRM</name>
<keyword evidence="3" id="KW-1185">Reference proteome</keyword>
<evidence type="ECO:0000313" key="3">
    <source>
        <dbReference type="Proteomes" id="UP000239549"/>
    </source>
</evidence>
<dbReference type="RefSeq" id="WP_104372429.1">
    <property type="nucleotide sequence ID" value="NZ_BFAV01000127.1"/>
</dbReference>
<keyword evidence="1" id="KW-0472">Membrane</keyword>
<evidence type="ECO:0000256" key="1">
    <source>
        <dbReference type="SAM" id="Phobius"/>
    </source>
</evidence>
<accession>A0A2L2XCR3</accession>
<dbReference type="EMBL" id="BFAV01000127">
    <property type="protein sequence ID" value="GBF34129.1"/>
    <property type="molecule type" value="Genomic_DNA"/>
</dbReference>
<evidence type="ECO:0000313" key="2">
    <source>
        <dbReference type="EMBL" id="GBF34129.1"/>
    </source>
</evidence>
<gene>
    <name evidence="2" type="ORF">DCCM_3241</name>
</gene>
<comment type="caution">
    <text evidence="2">The sequence shown here is derived from an EMBL/GenBank/DDBJ whole genome shotgun (WGS) entry which is preliminary data.</text>
</comment>
<reference evidence="3" key="1">
    <citation type="submission" date="2018-02" db="EMBL/GenBank/DDBJ databases">
        <title>Genome sequence of Desulfocucumis palustris strain NAW-5.</title>
        <authorList>
            <person name="Watanabe M."/>
            <person name="Kojima H."/>
            <person name="Fukui M."/>
        </authorList>
    </citation>
    <scope>NUCLEOTIDE SEQUENCE [LARGE SCALE GENOMIC DNA]</scope>
    <source>
        <strain evidence="3">NAW-5</strain>
    </source>
</reference>
<sequence>MDGAAQALPPSLLFPALLILISILSAAVGIIGYFLKDIKVMQKEKDDKQDKAIQDVKDELADFKAQMPHVYVMRDDYVREISSLNLKMDRVIREVSGLAKIFRKTGGGDDE</sequence>
<protein>
    <submittedName>
        <fullName evidence="2">Uncharacterized protein</fullName>
    </submittedName>
</protein>
<proteinExistence type="predicted"/>
<keyword evidence="1" id="KW-1133">Transmembrane helix</keyword>
<keyword evidence="1" id="KW-0812">Transmembrane</keyword>
<dbReference type="OrthoDB" id="1956107at2"/>
<organism evidence="2 3">
    <name type="scientific">Desulfocucumis palustris</name>
    <dbReference type="NCBI Taxonomy" id="1898651"/>
    <lineage>
        <taxon>Bacteria</taxon>
        <taxon>Bacillati</taxon>
        <taxon>Bacillota</taxon>
        <taxon>Clostridia</taxon>
        <taxon>Eubacteriales</taxon>
        <taxon>Desulfocucumaceae</taxon>
        <taxon>Desulfocucumis</taxon>
    </lineage>
</organism>
<dbReference type="AlphaFoldDB" id="A0A2L2XCR3"/>
<feature type="transmembrane region" description="Helical" evidence="1">
    <location>
        <begin position="12"/>
        <end position="35"/>
    </location>
</feature>
<dbReference type="Proteomes" id="UP000239549">
    <property type="component" value="Unassembled WGS sequence"/>
</dbReference>